<comment type="caution">
    <text evidence="4">The sequence shown here is derived from an EMBL/GenBank/DDBJ whole genome shotgun (WGS) entry which is preliminary data.</text>
</comment>
<feature type="transmembrane region" description="Helical" evidence="1">
    <location>
        <begin position="616"/>
        <end position="635"/>
    </location>
</feature>
<dbReference type="RefSeq" id="WP_386731412.1">
    <property type="nucleotide sequence ID" value="NZ_JBHSTP010000002.1"/>
</dbReference>
<proteinExistence type="predicted"/>
<dbReference type="PANTHER" id="PTHR46825:SF9">
    <property type="entry name" value="BETA-LACTAMASE-RELATED DOMAIN-CONTAINING PROTEIN"/>
    <property type="match status" value="1"/>
</dbReference>
<name>A0ABW1VJF9_9MICO</name>
<feature type="signal peptide" evidence="2">
    <location>
        <begin position="1"/>
        <end position="30"/>
    </location>
</feature>
<dbReference type="InterPro" id="IPR012338">
    <property type="entry name" value="Beta-lactam/transpept-like"/>
</dbReference>
<organism evidence="4 5">
    <name type="scientific">Luethyella okanaganae</name>
    <dbReference type="NCBI Taxonomy" id="69372"/>
    <lineage>
        <taxon>Bacteria</taxon>
        <taxon>Bacillati</taxon>
        <taxon>Actinomycetota</taxon>
        <taxon>Actinomycetes</taxon>
        <taxon>Micrococcales</taxon>
        <taxon>Microbacteriaceae</taxon>
        <taxon>Luethyella</taxon>
    </lineage>
</organism>
<dbReference type="Proteomes" id="UP001596306">
    <property type="component" value="Unassembled WGS sequence"/>
</dbReference>
<sequence length="645" mass="67298">MKRTLRASIGAAVVATAVILGAAVGPAAVAAPTSAPLTAADASVWLDGQISTLLEREGIPGAVVSVVQGGQVLVQASYGVADPNKPAGGDNRLDPAGSVVRAASISKLFTTTAVLQLVQAGTLAIDTPIGDYLDFTVPTRFDTPITLRHLLSHTAGFEERVTGSAPTRESALVPLRSYLATDPPEQIFEPGTTPAYSNYGLELAGYIVQKTSGQPFEDYVREHVLTPLGMGSSSFAQPLSAELGARVAPAVMDAAGTPSPFEFLNGAPSGALSTTAEDMSRFMLFSLGQSPSGAAVLSPESLSFMRQPALGDGQLGELALAPHMALGWQDWSRNGRQVLGHGGDLLAFHSAVEIFPADGAGIFVAVNGPGRNGDSIPAFMVAVMNGFADRYFPADAAAAVPGGQKTAAAHAGLVAGHYEVSRTMRSTFGRLLGLQYQAQVAVGPGDTLMVSIPGQEPMRYQEVAPWLWQEVGGQATLAVRVVDGAVDAIGVDSTMSLVPIDLPRNSTWAVPLLLGALGVVALTFVFWPITAILRSRHDMELELSGPSRAARALTGVAVVAAMLAAVGWTLGLGMIIGSPVFIRVLQGVTLVAVLGVIPAVWNFIQAARKRRGFGPTVWALLLVLSFGILAFYAVWLRLLWPDITV</sequence>
<keyword evidence="5" id="KW-1185">Reference proteome</keyword>
<dbReference type="InterPro" id="IPR001466">
    <property type="entry name" value="Beta-lactam-related"/>
</dbReference>
<dbReference type="Pfam" id="PF00144">
    <property type="entry name" value="Beta-lactamase"/>
    <property type="match status" value="1"/>
</dbReference>
<dbReference type="PANTHER" id="PTHR46825">
    <property type="entry name" value="D-ALANYL-D-ALANINE-CARBOXYPEPTIDASE/ENDOPEPTIDASE AMPH"/>
    <property type="match status" value="1"/>
</dbReference>
<evidence type="ECO:0000256" key="2">
    <source>
        <dbReference type="SAM" id="SignalP"/>
    </source>
</evidence>
<keyword evidence="4" id="KW-0378">Hydrolase</keyword>
<evidence type="ECO:0000313" key="4">
    <source>
        <dbReference type="EMBL" id="MFC6356674.1"/>
    </source>
</evidence>
<feature type="transmembrane region" description="Helical" evidence="1">
    <location>
        <begin position="553"/>
        <end position="576"/>
    </location>
</feature>
<feature type="transmembrane region" description="Helical" evidence="1">
    <location>
        <begin position="582"/>
        <end position="604"/>
    </location>
</feature>
<dbReference type="EC" id="3.-.-.-" evidence="4"/>
<feature type="transmembrane region" description="Helical" evidence="1">
    <location>
        <begin position="508"/>
        <end position="533"/>
    </location>
</feature>
<dbReference type="SUPFAM" id="SSF56601">
    <property type="entry name" value="beta-lactamase/transpeptidase-like"/>
    <property type="match status" value="1"/>
</dbReference>
<keyword evidence="1" id="KW-0812">Transmembrane</keyword>
<evidence type="ECO:0000256" key="1">
    <source>
        <dbReference type="SAM" id="Phobius"/>
    </source>
</evidence>
<reference evidence="5" key="1">
    <citation type="journal article" date="2019" name="Int. J. Syst. Evol. Microbiol.">
        <title>The Global Catalogue of Microorganisms (GCM) 10K type strain sequencing project: providing services to taxonomists for standard genome sequencing and annotation.</title>
        <authorList>
            <consortium name="The Broad Institute Genomics Platform"/>
            <consortium name="The Broad Institute Genome Sequencing Center for Infectious Disease"/>
            <person name="Wu L."/>
            <person name="Ma J."/>
        </authorList>
    </citation>
    <scope>NUCLEOTIDE SEQUENCE [LARGE SCALE GENOMIC DNA]</scope>
    <source>
        <strain evidence="5">CCUG 43304</strain>
    </source>
</reference>
<dbReference type="Gene3D" id="3.40.710.10">
    <property type="entry name" value="DD-peptidase/beta-lactamase superfamily"/>
    <property type="match status" value="1"/>
</dbReference>
<feature type="domain" description="Beta-lactamase-related" evidence="3">
    <location>
        <begin position="48"/>
        <end position="375"/>
    </location>
</feature>
<keyword evidence="2" id="KW-0732">Signal</keyword>
<keyword evidence="1" id="KW-0472">Membrane</keyword>
<dbReference type="EMBL" id="JBHSTP010000002">
    <property type="protein sequence ID" value="MFC6356674.1"/>
    <property type="molecule type" value="Genomic_DNA"/>
</dbReference>
<accession>A0ABW1VJF9</accession>
<evidence type="ECO:0000313" key="5">
    <source>
        <dbReference type="Proteomes" id="UP001596306"/>
    </source>
</evidence>
<feature type="chain" id="PRO_5046832527" evidence="2">
    <location>
        <begin position="31"/>
        <end position="645"/>
    </location>
</feature>
<dbReference type="InterPro" id="IPR050491">
    <property type="entry name" value="AmpC-like"/>
</dbReference>
<gene>
    <name evidence="4" type="ORF">ACFQB0_11205</name>
</gene>
<dbReference type="GO" id="GO:0016787">
    <property type="term" value="F:hydrolase activity"/>
    <property type="evidence" value="ECO:0007669"/>
    <property type="project" value="UniProtKB-KW"/>
</dbReference>
<protein>
    <submittedName>
        <fullName evidence="4">Serine hydrolase domain-containing protein</fullName>
        <ecNumber evidence="4">3.-.-.-</ecNumber>
    </submittedName>
</protein>
<evidence type="ECO:0000259" key="3">
    <source>
        <dbReference type="Pfam" id="PF00144"/>
    </source>
</evidence>
<keyword evidence="1" id="KW-1133">Transmembrane helix</keyword>